<evidence type="ECO:0000313" key="1">
    <source>
        <dbReference type="EMBL" id="KAL1559983.1"/>
    </source>
</evidence>
<organism evidence="1 2">
    <name type="scientific">Salvia divinorum</name>
    <name type="common">Maria pastora</name>
    <name type="synonym">Diviner's sage</name>
    <dbReference type="NCBI Taxonomy" id="28513"/>
    <lineage>
        <taxon>Eukaryota</taxon>
        <taxon>Viridiplantae</taxon>
        <taxon>Streptophyta</taxon>
        <taxon>Embryophyta</taxon>
        <taxon>Tracheophyta</taxon>
        <taxon>Spermatophyta</taxon>
        <taxon>Magnoliopsida</taxon>
        <taxon>eudicotyledons</taxon>
        <taxon>Gunneridae</taxon>
        <taxon>Pentapetalae</taxon>
        <taxon>asterids</taxon>
        <taxon>lamiids</taxon>
        <taxon>Lamiales</taxon>
        <taxon>Lamiaceae</taxon>
        <taxon>Nepetoideae</taxon>
        <taxon>Mentheae</taxon>
        <taxon>Salviinae</taxon>
        <taxon>Salvia</taxon>
        <taxon>Salvia subgen. Calosphace</taxon>
    </lineage>
</organism>
<keyword evidence="2" id="KW-1185">Reference proteome</keyword>
<dbReference type="Proteomes" id="UP001567538">
    <property type="component" value="Unassembled WGS sequence"/>
</dbReference>
<protein>
    <submittedName>
        <fullName evidence="1">Uncharacterized protein</fullName>
    </submittedName>
</protein>
<sequence length="82" mass="8847">MTIKERLLEAATFSTRPAHIPTAATGVPVSDRGCSLARPAAVSRHQPAELKIVSEAPPNHCRTEASAVGACLRNWSFSKREH</sequence>
<gene>
    <name evidence="1" type="ORF">AAHA92_10257</name>
</gene>
<dbReference type="EMBL" id="JBEAFC010000004">
    <property type="protein sequence ID" value="KAL1559983.1"/>
    <property type="molecule type" value="Genomic_DNA"/>
</dbReference>
<dbReference type="AlphaFoldDB" id="A0ABD1HWM8"/>
<reference evidence="1 2" key="1">
    <citation type="submission" date="2024-06" db="EMBL/GenBank/DDBJ databases">
        <title>A chromosome level genome sequence of Diviner's sage (Salvia divinorum).</title>
        <authorList>
            <person name="Ford S.A."/>
            <person name="Ro D.-K."/>
            <person name="Ness R.W."/>
            <person name="Phillips M.A."/>
        </authorList>
    </citation>
    <scope>NUCLEOTIDE SEQUENCE [LARGE SCALE GENOMIC DNA]</scope>
    <source>
        <strain evidence="1">SAF-2024a</strain>
        <tissue evidence="1">Leaf</tissue>
    </source>
</reference>
<comment type="caution">
    <text evidence="1">The sequence shown here is derived from an EMBL/GenBank/DDBJ whole genome shotgun (WGS) entry which is preliminary data.</text>
</comment>
<name>A0ABD1HWM8_SALDI</name>
<accession>A0ABD1HWM8</accession>
<evidence type="ECO:0000313" key="2">
    <source>
        <dbReference type="Proteomes" id="UP001567538"/>
    </source>
</evidence>
<proteinExistence type="predicted"/>